<dbReference type="InterPro" id="IPR042201">
    <property type="entry name" value="FH2_Formin_sf"/>
</dbReference>
<reference evidence="4 5" key="1">
    <citation type="journal article" date="2018" name="Nat. Ecol. Evol.">
        <title>Shark genomes provide insights into elasmobranch evolution and the origin of vertebrates.</title>
        <authorList>
            <person name="Hara Y"/>
            <person name="Yamaguchi K"/>
            <person name="Onimaru K"/>
            <person name="Kadota M"/>
            <person name="Koyanagi M"/>
            <person name="Keeley SD"/>
            <person name="Tatsumi K"/>
            <person name="Tanaka K"/>
            <person name="Motone F"/>
            <person name="Kageyama Y"/>
            <person name="Nozu R"/>
            <person name="Adachi N"/>
            <person name="Nishimura O"/>
            <person name="Nakagawa R"/>
            <person name="Tanegashima C"/>
            <person name="Kiyatake I"/>
            <person name="Matsumoto R"/>
            <person name="Murakumo K"/>
            <person name="Nishida K"/>
            <person name="Terakita A"/>
            <person name="Kuratani S"/>
            <person name="Sato K"/>
            <person name="Hyodo S Kuraku.S."/>
        </authorList>
    </citation>
    <scope>NUCLEOTIDE SEQUENCE [LARGE SCALE GENOMIC DNA]</scope>
</reference>
<dbReference type="SMART" id="SM00498">
    <property type="entry name" value="FH2"/>
    <property type="match status" value="1"/>
</dbReference>
<dbReference type="PANTHER" id="PTHR46345:SF7">
    <property type="entry name" value="FH2 DOMAIN CONTAINING 3-RELATED"/>
    <property type="match status" value="1"/>
</dbReference>
<proteinExistence type="predicted"/>
<keyword evidence="5" id="KW-1185">Reference proteome</keyword>
<sequence length="811" mass="87629">MEELFGRRDNQKTLSVRRSFRANSPQRNGVEQVKKFQQFDGDRDRLCDSDRFILLLLEISSYKERLESVILKEEFGPRLEGLCLGIRTMTEAARELMDCDELHTVIRLVLKAGNYMNAGGYAGNAVGFRMSSLLKLAETKSNCPGMNLMHFVTMEAEKNDRKLLEFPNRLQNLGAASRLFKQELETEFEKLKQKLQLVKGNLDKQPEICQQMETFIQKAERQLDEVQASVTELQAVSQQLAEYLCEDEEKFKLEEYCQIFQNFGEKFIAATQENKQRALLERKRREREKEEKKAKRISIASCSHMEKDLGGGDLESLLRSNQNSFRSKSSRQREGPIPRSQSLKQIRARSEQSDSGNGSLTRDDAQMLREVSKKLLSFQVGAGNSGQRHKQCKFAQTLRISEEYSELVKGSTTQTNGHAEVGLEQEEGLLGSGASGPGTAGSGLAEVPALGESEHSGNLVPAAAQQPGSPVPAAAQQPGSPAQAAAQQLGGPVPAAAQQLGGPVPAAAQQLGGPVPAAAQQLGGPVPAAAPQPGSLVPAVNQEHGSMIPTAAQQPGSPVPAAAQQPGSQVPAAAHQPGSLVPAATQQSGSPPLSLSGGFPMGMDTDSGTRAGGSTMSCVPDPGAAPSQYNLTPFPLAGNSPDSEQEQKSLSSNLPAEAQYPSASSARVFRKDFSHSFSGDKPRPAARKRPLTRGFSADKVPSSPAVRKFSIPIALKSVKPTTVNKPTQKDEAKAEQSQAWKLSSFFSKKTSKASMRESVTDVRKEVPESPTYGTNPLANFFKRFSDSKTTKHKNPSNATMVPKTDDGSEAS</sequence>
<dbReference type="PROSITE" id="PS51444">
    <property type="entry name" value="FH2"/>
    <property type="match status" value="1"/>
</dbReference>
<dbReference type="AlphaFoldDB" id="A0A401RMH0"/>
<feature type="compositionally biased region" description="Low complexity" evidence="2">
    <location>
        <begin position="516"/>
        <end position="534"/>
    </location>
</feature>
<organism evidence="4 5">
    <name type="scientific">Chiloscyllium punctatum</name>
    <name type="common">Brownbanded bambooshark</name>
    <name type="synonym">Hemiscyllium punctatum</name>
    <dbReference type="NCBI Taxonomy" id="137246"/>
    <lineage>
        <taxon>Eukaryota</taxon>
        <taxon>Metazoa</taxon>
        <taxon>Chordata</taxon>
        <taxon>Craniata</taxon>
        <taxon>Vertebrata</taxon>
        <taxon>Chondrichthyes</taxon>
        <taxon>Elasmobranchii</taxon>
        <taxon>Galeomorphii</taxon>
        <taxon>Galeoidea</taxon>
        <taxon>Orectolobiformes</taxon>
        <taxon>Hemiscylliidae</taxon>
        <taxon>Chiloscyllium</taxon>
    </lineage>
</organism>
<gene>
    <name evidence="4" type="ORF">chiPu_0018306</name>
</gene>
<feature type="compositionally biased region" description="Low complexity" evidence="2">
    <location>
        <begin position="461"/>
        <end position="499"/>
    </location>
</feature>
<evidence type="ECO:0000313" key="5">
    <source>
        <dbReference type="Proteomes" id="UP000287033"/>
    </source>
</evidence>
<protein>
    <recommendedName>
        <fullName evidence="3">FH2 domain-containing protein</fullName>
    </recommendedName>
</protein>
<feature type="compositionally biased region" description="Gly residues" evidence="2">
    <location>
        <begin position="430"/>
        <end position="441"/>
    </location>
</feature>
<dbReference type="Proteomes" id="UP000287033">
    <property type="component" value="Unassembled WGS sequence"/>
</dbReference>
<evidence type="ECO:0000313" key="4">
    <source>
        <dbReference type="EMBL" id="GCC19290.1"/>
    </source>
</evidence>
<dbReference type="PANTHER" id="PTHR46345">
    <property type="entry name" value="INVERTED FORMIN-2"/>
    <property type="match status" value="1"/>
</dbReference>
<feature type="coiled-coil region" evidence="1">
    <location>
        <begin position="268"/>
        <end position="300"/>
    </location>
</feature>
<keyword evidence="1" id="KW-0175">Coiled coil</keyword>
<feature type="coiled-coil region" evidence="1">
    <location>
        <begin position="181"/>
        <end position="236"/>
    </location>
</feature>
<evidence type="ECO:0000256" key="1">
    <source>
        <dbReference type="SAM" id="Coils"/>
    </source>
</evidence>
<dbReference type="OrthoDB" id="26518at2759"/>
<dbReference type="InterPro" id="IPR015425">
    <property type="entry name" value="FH2_Formin"/>
</dbReference>
<feature type="region of interest" description="Disordered" evidence="2">
    <location>
        <begin position="428"/>
        <end position="702"/>
    </location>
</feature>
<dbReference type="Gene3D" id="1.20.58.2220">
    <property type="entry name" value="Formin, FH2 domain"/>
    <property type="match status" value="1"/>
</dbReference>
<comment type="caution">
    <text evidence="4">The sequence shown here is derived from an EMBL/GenBank/DDBJ whole genome shotgun (WGS) entry which is preliminary data.</text>
</comment>
<dbReference type="STRING" id="137246.A0A401RMH0"/>
<feature type="compositionally biased region" description="Polar residues" evidence="2">
    <location>
        <begin position="606"/>
        <end position="617"/>
    </location>
</feature>
<feature type="compositionally biased region" description="Basic and acidic residues" evidence="2">
    <location>
        <begin position="669"/>
        <end position="683"/>
    </location>
</feature>
<feature type="domain" description="FH2" evidence="3">
    <location>
        <begin position="1"/>
        <end position="293"/>
    </location>
</feature>
<dbReference type="SUPFAM" id="SSF101447">
    <property type="entry name" value="Formin homology 2 domain (FH2 domain)"/>
    <property type="match status" value="1"/>
</dbReference>
<dbReference type="Pfam" id="PF02181">
    <property type="entry name" value="FH2"/>
    <property type="match status" value="1"/>
</dbReference>
<feature type="region of interest" description="Disordered" evidence="2">
    <location>
        <begin position="322"/>
        <end position="363"/>
    </location>
</feature>
<accession>A0A401RMH0</accession>
<feature type="compositionally biased region" description="Low complexity" evidence="2">
    <location>
        <begin position="588"/>
        <end position="598"/>
    </location>
</feature>
<feature type="region of interest" description="Disordered" evidence="2">
    <location>
        <begin position="748"/>
        <end position="811"/>
    </location>
</feature>
<name>A0A401RMH0_CHIPU</name>
<evidence type="ECO:0000259" key="3">
    <source>
        <dbReference type="PROSITE" id="PS51444"/>
    </source>
</evidence>
<feature type="compositionally biased region" description="Basic and acidic residues" evidence="2">
    <location>
        <begin position="754"/>
        <end position="767"/>
    </location>
</feature>
<evidence type="ECO:0000256" key="2">
    <source>
        <dbReference type="SAM" id="MobiDB-lite"/>
    </source>
</evidence>
<dbReference type="EMBL" id="BEZZ01001533">
    <property type="protein sequence ID" value="GCC19290.1"/>
    <property type="molecule type" value="Genomic_DNA"/>
</dbReference>